<evidence type="ECO:0000313" key="3">
    <source>
        <dbReference type="Proteomes" id="UP001428290"/>
    </source>
</evidence>
<dbReference type="RefSeq" id="WP_345720334.1">
    <property type="nucleotide sequence ID" value="NZ_BAABRU010000002.1"/>
</dbReference>
<dbReference type="EMBL" id="BAABRU010000002">
    <property type="protein sequence ID" value="GAA5526689.1"/>
    <property type="molecule type" value="Genomic_DNA"/>
</dbReference>
<evidence type="ECO:0000313" key="2">
    <source>
        <dbReference type="EMBL" id="GAA5526689.1"/>
    </source>
</evidence>
<reference evidence="2 3" key="1">
    <citation type="submission" date="2024-02" db="EMBL/GenBank/DDBJ databases">
        <title>Herpetosiphon gulosus NBRC 112829.</title>
        <authorList>
            <person name="Ichikawa N."/>
            <person name="Katano-Makiyama Y."/>
            <person name="Hidaka K."/>
        </authorList>
    </citation>
    <scope>NUCLEOTIDE SEQUENCE [LARGE SCALE GENOMIC DNA]</scope>
    <source>
        <strain evidence="2 3">NBRC 112829</strain>
    </source>
</reference>
<name>A0ABP9WUC9_9CHLR</name>
<keyword evidence="1" id="KW-0472">Membrane</keyword>
<keyword evidence="1" id="KW-0812">Transmembrane</keyword>
<feature type="transmembrane region" description="Helical" evidence="1">
    <location>
        <begin position="12"/>
        <end position="30"/>
    </location>
</feature>
<dbReference type="Proteomes" id="UP001428290">
    <property type="component" value="Unassembled WGS sequence"/>
</dbReference>
<protein>
    <submittedName>
        <fullName evidence="2">Uncharacterized protein</fullName>
    </submittedName>
</protein>
<keyword evidence="3" id="KW-1185">Reference proteome</keyword>
<accession>A0ABP9WUC9</accession>
<organism evidence="2 3">
    <name type="scientific">Herpetosiphon gulosus</name>
    <dbReference type="NCBI Taxonomy" id="1973496"/>
    <lineage>
        <taxon>Bacteria</taxon>
        <taxon>Bacillati</taxon>
        <taxon>Chloroflexota</taxon>
        <taxon>Chloroflexia</taxon>
        <taxon>Herpetosiphonales</taxon>
        <taxon>Herpetosiphonaceae</taxon>
        <taxon>Herpetosiphon</taxon>
    </lineage>
</organism>
<sequence>MQNIVSDTMNSIMIWTIGGLVFSFVLIVVLRRAFGPNKKLLQQGLPGQATIINVYQTGMMVNNNPQVGLVLQIDGPLGQYQTETKAVIPMISIPQFQPGAVLPVKIDPSNRNNIALDIYGPQ</sequence>
<evidence type="ECO:0000256" key="1">
    <source>
        <dbReference type="SAM" id="Phobius"/>
    </source>
</evidence>
<proteinExistence type="predicted"/>
<gene>
    <name evidence="2" type="ORF">Hgul01_00466</name>
</gene>
<keyword evidence="1" id="KW-1133">Transmembrane helix</keyword>
<comment type="caution">
    <text evidence="2">The sequence shown here is derived from an EMBL/GenBank/DDBJ whole genome shotgun (WGS) entry which is preliminary data.</text>
</comment>